<evidence type="ECO:0000256" key="3">
    <source>
        <dbReference type="ARBA" id="ARBA00022741"/>
    </source>
</evidence>
<keyword evidence="2" id="KW-1003">Cell membrane</keyword>
<evidence type="ECO:0000313" key="9">
    <source>
        <dbReference type="Proteomes" id="UP000016646"/>
    </source>
</evidence>
<gene>
    <name evidence="8" type="ORF">HMPREF0860_0590</name>
</gene>
<organism evidence="8 9">
    <name type="scientific">Treponema socranskii subsp. socranskii VPI DR56BR1116 = ATCC 35536</name>
    <dbReference type="NCBI Taxonomy" id="1125725"/>
    <lineage>
        <taxon>Bacteria</taxon>
        <taxon>Pseudomonadati</taxon>
        <taxon>Spirochaetota</taxon>
        <taxon>Spirochaetia</taxon>
        <taxon>Spirochaetales</taxon>
        <taxon>Treponemataceae</taxon>
        <taxon>Treponema</taxon>
    </lineage>
</organism>
<dbReference type="InterPro" id="IPR027417">
    <property type="entry name" value="P-loop_NTPase"/>
</dbReference>
<dbReference type="InterPro" id="IPR012340">
    <property type="entry name" value="NA-bd_OB-fold"/>
</dbReference>
<evidence type="ECO:0000256" key="1">
    <source>
        <dbReference type="ARBA" id="ARBA00022448"/>
    </source>
</evidence>
<dbReference type="GO" id="GO:0005524">
    <property type="term" value="F:ATP binding"/>
    <property type="evidence" value="ECO:0007669"/>
    <property type="project" value="UniProtKB-KW"/>
</dbReference>
<keyword evidence="9" id="KW-1185">Reference proteome</keyword>
<proteinExistence type="predicted"/>
<protein>
    <submittedName>
        <fullName evidence="8">ABC transporter, ATP-binding protein</fullName>
    </submittedName>
</protein>
<name>A0ABP2YKD2_TRESO</name>
<dbReference type="Pfam" id="PF00005">
    <property type="entry name" value="ABC_tran"/>
    <property type="match status" value="1"/>
</dbReference>
<evidence type="ECO:0000313" key="8">
    <source>
        <dbReference type="EMBL" id="ERJ99815.1"/>
    </source>
</evidence>
<comment type="caution">
    <text evidence="8">The sequence shown here is derived from an EMBL/GenBank/DDBJ whole genome shotgun (WGS) entry which is preliminary data.</text>
</comment>
<keyword evidence="4 8" id="KW-0067">ATP-binding</keyword>
<dbReference type="InterPro" id="IPR008995">
    <property type="entry name" value="Mo/tungstate-bd_C_term_dom"/>
</dbReference>
<dbReference type="InterPro" id="IPR003593">
    <property type="entry name" value="AAA+_ATPase"/>
</dbReference>
<dbReference type="Proteomes" id="UP000016646">
    <property type="component" value="Unassembled WGS sequence"/>
</dbReference>
<keyword evidence="3" id="KW-0547">Nucleotide-binding</keyword>
<dbReference type="InterPro" id="IPR047641">
    <property type="entry name" value="ABC_transpr_MalK/UgpC-like"/>
</dbReference>
<dbReference type="RefSeq" id="WP_021495737.1">
    <property type="nucleotide sequence ID" value="NZ_AVQI01000072.1"/>
</dbReference>
<evidence type="ECO:0000256" key="5">
    <source>
        <dbReference type="ARBA" id="ARBA00022967"/>
    </source>
</evidence>
<evidence type="ECO:0000256" key="4">
    <source>
        <dbReference type="ARBA" id="ARBA00022840"/>
    </source>
</evidence>
<evidence type="ECO:0000256" key="6">
    <source>
        <dbReference type="ARBA" id="ARBA00023136"/>
    </source>
</evidence>
<dbReference type="PANTHER" id="PTHR43875">
    <property type="entry name" value="MALTODEXTRIN IMPORT ATP-BINDING PROTEIN MSMX"/>
    <property type="match status" value="1"/>
</dbReference>
<dbReference type="SUPFAM" id="SSF50331">
    <property type="entry name" value="MOP-like"/>
    <property type="match status" value="1"/>
</dbReference>
<dbReference type="Gene3D" id="2.40.50.100">
    <property type="match status" value="1"/>
</dbReference>
<evidence type="ECO:0000256" key="2">
    <source>
        <dbReference type="ARBA" id="ARBA00022475"/>
    </source>
</evidence>
<feature type="domain" description="ABC transporter" evidence="7">
    <location>
        <begin position="4"/>
        <end position="236"/>
    </location>
</feature>
<keyword evidence="6" id="KW-0472">Membrane</keyword>
<reference evidence="8 9" key="1">
    <citation type="submission" date="2013-08" db="EMBL/GenBank/DDBJ databases">
        <authorList>
            <person name="Durkin A.S."/>
            <person name="Haft D.R."/>
            <person name="McCorrison J."/>
            <person name="Torralba M."/>
            <person name="Gillis M."/>
            <person name="Haft D.H."/>
            <person name="Methe B."/>
            <person name="Sutton G."/>
            <person name="Nelson K.E."/>
        </authorList>
    </citation>
    <scope>NUCLEOTIDE SEQUENCE [LARGE SCALE GENOMIC DNA]</scope>
    <source>
        <strain evidence="8 9">ATCC 35536</strain>
    </source>
</reference>
<accession>A0ABP2YKD2</accession>
<dbReference type="Gene3D" id="3.40.50.300">
    <property type="entry name" value="P-loop containing nucleotide triphosphate hydrolases"/>
    <property type="match status" value="1"/>
</dbReference>
<dbReference type="PROSITE" id="PS50893">
    <property type="entry name" value="ABC_TRANSPORTER_2"/>
    <property type="match status" value="1"/>
</dbReference>
<dbReference type="SUPFAM" id="SSF52540">
    <property type="entry name" value="P-loop containing nucleoside triphosphate hydrolases"/>
    <property type="match status" value="1"/>
</dbReference>
<dbReference type="SMART" id="SM00382">
    <property type="entry name" value="AAA"/>
    <property type="match status" value="1"/>
</dbReference>
<dbReference type="Gene3D" id="2.40.50.140">
    <property type="entry name" value="Nucleic acid-binding proteins"/>
    <property type="match status" value="1"/>
</dbReference>
<dbReference type="EMBL" id="AVQI01000072">
    <property type="protein sequence ID" value="ERJ99815.1"/>
    <property type="molecule type" value="Genomic_DNA"/>
</dbReference>
<evidence type="ECO:0000259" key="7">
    <source>
        <dbReference type="PROSITE" id="PS50893"/>
    </source>
</evidence>
<keyword evidence="5" id="KW-1278">Translocase</keyword>
<keyword evidence="1" id="KW-0813">Transport</keyword>
<sequence>MAKVELHNITKEFKNTVALDNINLTINDNEFFVLFGPAGAGKTTLLKIIAGAEFPEMGTVKIGGKIMNQTESRERNVSMVFENYALYPNLSVYNNIASPLRSRLYRQNKNDIENAVVNITKKLKIDNLLDRKPTQLSNGQRQRVALGRSLVRKPDVFLLDEPLAHLDARLRNLMRAELKEMQSSINSTTIYVTHDYMEAMSLADRIAVLNEGKIIQIGSAIEMYYLPHNEFIGRLFGEPELNIIEGEYTSEKNQLCFHVFNQEVKLYPEKDVVETLLARKNSRIHIGFRSHDVRFAFTKPAENWMQGSVYAIEPIGNKVIITVLVGTEKFALSCPNDTHADIDQTIYFKLNMKNAIYFDPNTLEFITRSEQSLYMR</sequence>
<dbReference type="PANTHER" id="PTHR43875:SF15">
    <property type="entry name" value="TREHALOSE IMPORT ATP-BINDING PROTEIN SUGC"/>
    <property type="match status" value="1"/>
</dbReference>
<dbReference type="InterPro" id="IPR003439">
    <property type="entry name" value="ABC_transporter-like_ATP-bd"/>
</dbReference>